<protein>
    <submittedName>
        <fullName evidence="1">Uncharacterized protein</fullName>
    </submittedName>
</protein>
<organism evidence="1 2">
    <name type="scientific">Mycena venus</name>
    <dbReference type="NCBI Taxonomy" id="2733690"/>
    <lineage>
        <taxon>Eukaryota</taxon>
        <taxon>Fungi</taxon>
        <taxon>Dikarya</taxon>
        <taxon>Basidiomycota</taxon>
        <taxon>Agaricomycotina</taxon>
        <taxon>Agaricomycetes</taxon>
        <taxon>Agaricomycetidae</taxon>
        <taxon>Agaricales</taxon>
        <taxon>Marasmiineae</taxon>
        <taxon>Mycenaceae</taxon>
        <taxon>Mycena</taxon>
    </lineage>
</organism>
<evidence type="ECO:0000313" key="1">
    <source>
        <dbReference type="EMBL" id="KAF7346953.1"/>
    </source>
</evidence>
<sequence>MAQVKWVRHSNTILQAHLVESYNFWQWRGEYRTLGLDFEERQASLLRERSALLHPITLDAFVFSRIRRLLIDVMVKVFMTVKAMADKPLTDGATAHSKNTRNSPRRIWCRSAIACNHSPLWSSFSFGLFETTSLNMVDLYLIRSKLVSPHGGHRRDEGRLA</sequence>
<keyword evidence="2" id="KW-1185">Reference proteome</keyword>
<dbReference type="AlphaFoldDB" id="A0A8H6XRZ0"/>
<comment type="caution">
    <text evidence="1">The sequence shown here is derived from an EMBL/GenBank/DDBJ whole genome shotgun (WGS) entry which is preliminary data.</text>
</comment>
<proteinExistence type="predicted"/>
<dbReference type="EMBL" id="JACAZI010000012">
    <property type="protein sequence ID" value="KAF7346953.1"/>
    <property type="molecule type" value="Genomic_DNA"/>
</dbReference>
<name>A0A8H6XRZ0_9AGAR</name>
<evidence type="ECO:0000313" key="2">
    <source>
        <dbReference type="Proteomes" id="UP000620124"/>
    </source>
</evidence>
<dbReference type="OrthoDB" id="2865259at2759"/>
<reference evidence="1" key="1">
    <citation type="submission" date="2020-05" db="EMBL/GenBank/DDBJ databases">
        <title>Mycena genomes resolve the evolution of fungal bioluminescence.</title>
        <authorList>
            <person name="Tsai I.J."/>
        </authorList>
    </citation>
    <scope>NUCLEOTIDE SEQUENCE</scope>
    <source>
        <strain evidence="1">CCC161011</strain>
    </source>
</reference>
<gene>
    <name evidence="1" type="ORF">MVEN_01447700</name>
</gene>
<dbReference type="Proteomes" id="UP000620124">
    <property type="component" value="Unassembled WGS sequence"/>
</dbReference>
<accession>A0A8H6XRZ0</accession>